<accession>A0ABY8NHW7</accession>
<evidence type="ECO:0000256" key="1">
    <source>
        <dbReference type="SAM" id="Phobius"/>
    </source>
</evidence>
<name>A0ABY8NHW7_9GAMM</name>
<evidence type="ECO:0000313" key="3">
    <source>
        <dbReference type="Proteomes" id="UP001236500"/>
    </source>
</evidence>
<gene>
    <name evidence="2" type="ORF">PVT68_05125</name>
</gene>
<dbReference type="InterPro" id="IPR011846">
    <property type="entry name" value="Cyd_oper_YbgE"/>
</dbReference>
<keyword evidence="1" id="KW-1133">Transmembrane helix</keyword>
<evidence type="ECO:0000313" key="2">
    <source>
        <dbReference type="EMBL" id="WGL17677.1"/>
    </source>
</evidence>
<dbReference type="RefSeq" id="WP_280321578.1">
    <property type="nucleotide sequence ID" value="NZ_CP118605.1"/>
</dbReference>
<reference evidence="2 3" key="1">
    <citation type="submission" date="2023-02" db="EMBL/GenBank/DDBJ databases">
        <title>Description and genomic characterization of Microbulbifer bruguierae sp. nov., isolated from the sediment of mangrove plant Bruguiera sexangula.</title>
        <authorList>
            <person name="Long M."/>
        </authorList>
    </citation>
    <scope>NUCLEOTIDE SEQUENCE [LARGE SCALE GENOMIC DNA]</scope>
    <source>
        <strain evidence="2 3">H12</strain>
    </source>
</reference>
<feature type="transmembrane region" description="Helical" evidence="1">
    <location>
        <begin position="63"/>
        <end position="83"/>
    </location>
</feature>
<keyword evidence="1" id="KW-0812">Transmembrane</keyword>
<sequence length="85" mass="9145">MQALRVVTFAASLLASLAITFWPLLLYRNDMPPSTGQTSMLMLGLCVGVIYGSGILAKTPRNWQLGCAVIAWLSLAIIGWLALPP</sequence>
<feature type="transmembrane region" description="Helical" evidence="1">
    <location>
        <begin position="39"/>
        <end position="57"/>
    </location>
</feature>
<organism evidence="2 3">
    <name type="scientific">Microbulbifer bruguierae</name>
    <dbReference type="NCBI Taxonomy" id="3029061"/>
    <lineage>
        <taxon>Bacteria</taxon>
        <taxon>Pseudomonadati</taxon>
        <taxon>Pseudomonadota</taxon>
        <taxon>Gammaproteobacteria</taxon>
        <taxon>Cellvibrionales</taxon>
        <taxon>Microbulbiferaceae</taxon>
        <taxon>Microbulbifer</taxon>
    </lineage>
</organism>
<keyword evidence="1" id="KW-0472">Membrane</keyword>
<dbReference type="Pfam" id="PF09600">
    <property type="entry name" value="Cyd_oper_YbgE"/>
    <property type="match status" value="1"/>
</dbReference>
<keyword evidence="3" id="KW-1185">Reference proteome</keyword>
<proteinExistence type="predicted"/>
<dbReference type="EMBL" id="CP118605">
    <property type="protein sequence ID" value="WGL17677.1"/>
    <property type="molecule type" value="Genomic_DNA"/>
</dbReference>
<feature type="transmembrane region" description="Helical" evidence="1">
    <location>
        <begin position="6"/>
        <end position="27"/>
    </location>
</feature>
<dbReference type="Proteomes" id="UP001236500">
    <property type="component" value="Chromosome"/>
</dbReference>
<protein>
    <submittedName>
        <fullName evidence="2">Cyd operon YbgE family protein</fullName>
    </submittedName>
</protein>